<proteinExistence type="predicted"/>
<keyword evidence="1" id="KW-0472">Membrane</keyword>
<keyword evidence="1" id="KW-0812">Transmembrane</keyword>
<keyword evidence="3" id="KW-1185">Reference proteome</keyword>
<protein>
    <submittedName>
        <fullName evidence="2">Uncharacterized protein</fullName>
    </submittedName>
</protein>
<gene>
    <name evidence="2" type="ORF">AC812_02605</name>
</gene>
<evidence type="ECO:0000313" key="3">
    <source>
        <dbReference type="Proteomes" id="UP000050514"/>
    </source>
</evidence>
<keyword evidence="1" id="KW-1133">Transmembrane helix</keyword>
<comment type="caution">
    <text evidence="2">The sequence shown here is derived from an EMBL/GenBank/DDBJ whole genome shotgun (WGS) entry which is preliminary data.</text>
</comment>
<evidence type="ECO:0000313" key="2">
    <source>
        <dbReference type="EMBL" id="KPL77756.1"/>
    </source>
</evidence>
<dbReference type="EMBL" id="LGHJ01000008">
    <property type="protein sequence ID" value="KPL77756.1"/>
    <property type="molecule type" value="Genomic_DNA"/>
</dbReference>
<accession>A0A0P6X750</accession>
<evidence type="ECO:0000256" key="1">
    <source>
        <dbReference type="SAM" id="Phobius"/>
    </source>
</evidence>
<dbReference type="STRING" id="360411.AC812_02605"/>
<reference evidence="2 3" key="1">
    <citation type="submission" date="2015-07" db="EMBL/GenBank/DDBJ databases">
        <title>Draft genome of Bellilinea caldifistulae DSM 17877.</title>
        <authorList>
            <person name="Hemp J."/>
            <person name="Ward L.M."/>
            <person name="Pace L.A."/>
            <person name="Fischer W.W."/>
        </authorList>
    </citation>
    <scope>NUCLEOTIDE SEQUENCE [LARGE SCALE GENOMIC DNA]</scope>
    <source>
        <strain evidence="2 3">GOMI-1</strain>
    </source>
</reference>
<name>A0A0P6X750_9CHLR</name>
<organism evidence="2 3">
    <name type="scientific">Bellilinea caldifistulae</name>
    <dbReference type="NCBI Taxonomy" id="360411"/>
    <lineage>
        <taxon>Bacteria</taxon>
        <taxon>Bacillati</taxon>
        <taxon>Chloroflexota</taxon>
        <taxon>Anaerolineae</taxon>
        <taxon>Anaerolineales</taxon>
        <taxon>Anaerolineaceae</taxon>
        <taxon>Bellilinea</taxon>
    </lineage>
</organism>
<dbReference type="AlphaFoldDB" id="A0A0P6X750"/>
<sequence length="214" mass="23587">MQRWRFLFPGKTGGVIVSEIVIPKRYIILSLVLIGLVAAAIWFAPQLYGGSLAQAGESVTTVSPSVDPSEAEDAAARDAALAGTKAFYTVDYTTGQQHWLDQLCSVSTQTGCIVYQNVIVPNLWSQLEEGKTVTTVEVSAQQKVQEQVASTRDHAPMQVWRLNIQLSSPWPMQKEPITDFPALVLVIKENGSWKFERFLTDEELQAFSTDGGQP</sequence>
<dbReference type="Proteomes" id="UP000050514">
    <property type="component" value="Unassembled WGS sequence"/>
</dbReference>
<feature type="transmembrane region" description="Helical" evidence="1">
    <location>
        <begin position="26"/>
        <end position="44"/>
    </location>
</feature>